<reference evidence="4" key="1">
    <citation type="submission" date="2021-02" db="EMBL/GenBank/DDBJ databases">
        <authorList>
            <person name="Nowell W R."/>
        </authorList>
    </citation>
    <scope>NUCLEOTIDE SEQUENCE</scope>
</reference>
<dbReference type="Gene3D" id="3.40.50.2000">
    <property type="entry name" value="Glycogen Phosphorylase B"/>
    <property type="match status" value="1"/>
</dbReference>
<organism evidence="4 5">
    <name type="scientific">Rotaria sordida</name>
    <dbReference type="NCBI Taxonomy" id="392033"/>
    <lineage>
        <taxon>Eukaryota</taxon>
        <taxon>Metazoa</taxon>
        <taxon>Spiralia</taxon>
        <taxon>Gnathifera</taxon>
        <taxon>Rotifera</taxon>
        <taxon>Eurotatoria</taxon>
        <taxon>Bdelloidea</taxon>
        <taxon>Philodinida</taxon>
        <taxon>Philodinidae</taxon>
        <taxon>Rotaria</taxon>
    </lineage>
</organism>
<evidence type="ECO:0000259" key="3">
    <source>
        <dbReference type="Pfam" id="PF00534"/>
    </source>
</evidence>
<dbReference type="GO" id="GO:0016757">
    <property type="term" value="F:glycosyltransferase activity"/>
    <property type="evidence" value="ECO:0007669"/>
    <property type="project" value="UniProtKB-KW"/>
</dbReference>
<accession>A0A813P8X3</accession>
<gene>
    <name evidence="4" type="ORF">PYM288_LOCUS2027</name>
</gene>
<dbReference type="Pfam" id="PF00534">
    <property type="entry name" value="Glycos_transf_1"/>
    <property type="match status" value="1"/>
</dbReference>
<feature type="domain" description="Glycosyl transferase family 1" evidence="3">
    <location>
        <begin position="1"/>
        <end position="59"/>
    </location>
</feature>
<protein>
    <recommendedName>
        <fullName evidence="3">Glycosyl transferase family 1 domain-containing protein</fullName>
    </recommendedName>
</protein>
<sequence>MAAQVPVVTSDVGGLKDFVENMETGVTTYAGDASSLAWGLLQVLRNPELAQRLRETGYDKVKHIYNWKVIASRTYEVYQKVLNEANMQKASAEAIAPKEAPKEAAKDAAAESKVTVNAAPKEKTNGAAKTAKAKR</sequence>
<feature type="region of interest" description="Disordered" evidence="2">
    <location>
        <begin position="103"/>
        <end position="135"/>
    </location>
</feature>
<name>A0A813P8X3_9BILA</name>
<dbReference type="InterPro" id="IPR001296">
    <property type="entry name" value="Glyco_trans_1"/>
</dbReference>
<dbReference type="PANTHER" id="PTHR12526:SF638">
    <property type="entry name" value="SPORE COAT PROTEIN SA"/>
    <property type="match status" value="1"/>
</dbReference>
<dbReference type="EMBL" id="CAJNOH010000012">
    <property type="protein sequence ID" value="CAF0749922.1"/>
    <property type="molecule type" value="Genomic_DNA"/>
</dbReference>
<comment type="caution">
    <text evidence="4">The sequence shown here is derived from an EMBL/GenBank/DDBJ whole genome shotgun (WGS) entry which is preliminary data.</text>
</comment>
<proteinExistence type="predicted"/>
<evidence type="ECO:0000313" key="4">
    <source>
        <dbReference type="EMBL" id="CAF0749922.1"/>
    </source>
</evidence>
<keyword evidence="1" id="KW-0808">Transferase</keyword>
<dbReference type="Proteomes" id="UP000663854">
    <property type="component" value="Unassembled WGS sequence"/>
</dbReference>
<evidence type="ECO:0000313" key="5">
    <source>
        <dbReference type="Proteomes" id="UP000663854"/>
    </source>
</evidence>
<dbReference type="PANTHER" id="PTHR12526">
    <property type="entry name" value="GLYCOSYLTRANSFERASE"/>
    <property type="match status" value="1"/>
</dbReference>
<evidence type="ECO:0000256" key="1">
    <source>
        <dbReference type="ARBA" id="ARBA00022676"/>
    </source>
</evidence>
<feature type="compositionally biased region" description="Low complexity" evidence="2">
    <location>
        <begin position="125"/>
        <end position="135"/>
    </location>
</feature>
<keyword evidence="1" id="KW-0328">Glycosyltransferase</keyword>
<evidence type="ECO:0000256" key="2">
    <source>
        <dbReference type="SAM" id="MobiDB-lite"/>
    </source>
</evidence>
<dbReference type="SUPFAM" id="SSF53756">
    <property type="entry name" value="UDP-Glycosyltransferase/glycogen phosphorylase"/>
    <property type="match status" value="1"/>
</dbReference>
<dbReference type="AlphaFoldDB" id="A0A813P8X3"/>